<dbReference type="InParanoid" id="A0A0C3FU52"/>
<reference evidence="3" key="2">
    <citation type="submission" date="2015-01" db="EMBL/GenBank/DDBJ databases">
        <title>Evolutionary Origins and Diversification of the Mycorrhizal Mutualists.</title>
        <authorList>
            <consortium name="DOE Joint Genome Institute"/>
            <consortium name="Mycorrhizal Genomics Consortium"/>
            <person name="Kohler A."/>
            <person name="Kuo A."/>
            <person name="Nagy L.G."/>
            <person name="Floudas D."/>
            <person name="Copeland A."/>
            <person name="Barry K.W."/>
            <person name="Cichocki N."/>
            <person name="Veneault-Fourrey C."/>
            <person name="LaButti K."/>
            <person name="Lindquist E.A."/>
            <person name="Lipzen A."/>
            <person name="Lundell T."/>
            <person name="Morin E."/>
            <person name="Murat C."/>
            <person name="Riley R."/>
            <person name="Ohm R."/>
            <person name="Sun H."/>
            <person name="Tunlid A."/>
            <person name="Henrissat B."/>
            <person name="Grigoriev I.V."/>
            <person name="Hibbett D.S."/>
            <person name="Martin F."/>
        </authorList>
    </citation>
    <scope>NUCLEOTIDE SEQUENCE [LARGE SCALE GENOMIC DNA]</scope>
    <source>
        <strain evidence="3">F 1598</strain>
    </source>
</reference>
<reference evidence="2 3" key="1">
    <citation type="submission" date="2014-04" db="EMBL/GenBank/DDBJ databases">
        <authorList>
            <consortium name="DOE Joint Genome Institute"/>
            <person name="Kuo A."/>
            <person name="Tarkka M."/>
            <person name="Buscot F."/>
            <person name="Kohler A."/>
            <person name="Nagy L.G."/>
            <person name="Floudas D."/>
            <person name="Copeland A."/>
            <person name="Barry K.W."/>
            <person name="Cichocki N."/>
            <person name="Veneault-Fourrey C."/>
            <person name="LaButti K."/>
            <person name="Lindquist E.A."/>
            <person name="Lipzen A."/>
            <person name="Lundell T."/>
            <person name="Morin E."/>
            <person name="Murat C."/>
            <person name="Sun H."/>
            <person name="Tunlid A."/>
            <person name="Henrissat B."/>
            <person name="Grigoriev I.V."/>
            <person name="Hibbett D.S."/>
            <person name="Martin F."/>
            <person name="Nordberg H.P."/>
            <person name="Cantor M.N."/>
            <person name="Hua S.X."/>
        </authorList>
    </citation>
    <scope>NUCLEOTIDE SEQUENCE [LARGE SCALE GENOMIC DNA]</scope>
    <source>
        <strain evidence="2 3">F 1598</strain>
    </source>
</reference>
<dbReference type="InterPro" id="IPR003593">
    <property type="entry name" value="AAA+_ATPase"/>
</dbReference>
<gene>
    <name evidence="2" type="ORF">PILCRDRAFT_771760</name>
</gene>
<accession>A0A0C3FU52</accession>
<keyword evidence="3" id="KW-1185">Reference proteome</keyword>
<dbReference type="HOGENOM" id="CLU_004471_6_3_1"/>
<dbReference type="SUPFAM" id="SSF52540">
    <property type="entry name" value="P-loop containing nucleoside triphosphate hydrolases"/>
    <property type="match status" value="1"/>
</dbReference>
<proteinExistence type="predicted"/>
<protein>
    <recommendedName>
        <fullName evidence="1">AAA+ ATPase domain-containing protein</fullName>
    </recommendedName>
</protein>
<dbReference type="STRING" id="765440.A0A0C3FU52"/>
<dbReference type="InterPro" id="IPR054289">
    <property type="entry name" value="DUF7025"/>
</dbReference>
<name>A0A0C3FU52_PILCF</name>
<sequence length="708" mass="80016">MRRYLPKSSSILHRASFIESEKELLGSDRPLPAPNLKVKRVDHYYSKWSRKWKYQNSGSNVIPELRPLPVDGKDDPWANFCFIVIRTLPQQEYKEVAFKVVIKSPYLLKACKEVIQEIPGLSWNSIPLELDPQLLLTFLPGFETYRNGLKDKSNISEEDGYVMESVGVLIEYLRKDYRQTIASIENLTSHGEITFDLLYSIMVPRSTLVTHCSITGELRALQLVSATRIPTPSGFLYNLICEGIDSDDSEDPNAAGFFRTQSRILLPDFDGTVKITSLDAYPIQFHPQEAEIRRSLVSRGRKWSKLTGIHHMTYKGTAAFKCQGKVVKYNLNSRVMIDRSNFKRLNPNYSFPVPKPDVVNGNSDPWGDGKCIRVLLHSSVRFAQCLFVAPVPMPIGDLAFAHIPVQVETRTQRDRPELTEEELLIASPVLLGFSLSDKLWLEFNVEKIQPIEWNDEAFANLVLPSDRKMLLQSLVEAHNAELSGFDDFIKGKGRGLVVNLFGPPGVGKTLSAEATSEHVKRPLYVVGAGDLGTKAAELDQELQRVFELATAWKAIVLIDEADVFLEQRSLHDLERNAMVACFLRHLEYYPAILFMTTNRVKTFDEAFLSRIHIALHFHSLSEAARTQVWRAFLKKAGVEIGAEGGITEDELKKLTERDINGRQVKNATRTANSLALSRGETLQFKHIVEVLDVMDDFTAEFRSMTGGQ</sequence>
<evidence type="ECO:0000259" key="1">
    <source>
        <dbReference type="SMART" id="SM00382"/>
    </source>
</evidence>
<dbReference type="EMBL" id="KN832978">
    <property type="protein sequence ID" value="KIM87905.1"/>
    <property type="molecule type" value="Genomic_DNA"/>
</dbReference>
<evidence type="ECO:0000313" key="3">
    <source>
        <dbReference type="Proteomes" id="UP000054166"/>
    </source>
</evidence>
<dbReference type="PANTHER" id="PTHR46411">
    <property type="entry name" value="FAMILY ATPASE, PUTATIVE-RELATED"/>
    <property type="match status" value="1"/>
</dbReference>
<dbReference type="GO" id="GO:0016887">
    <property type="term" value="F:ATP hydrolysis activity"/>
    <property type="evidence" value="ECO:0007669"/>
    <property type="project" value="InterPro"/>
</dbReference>
<dbReference type="Pfam" id="PF00004">
    <property type="entry name" value="AAA"/>
    <property type="match status" value="1"/>
</dbReference>
<dbReference type="PANTHER" id="PTHR46411:SF3">
    <property type="entry name" value="AAA+ ATPASE DOMAIN-CONTAINING PROTEIN"/>
    <property type="match status" value="1"/>
</dbReference>
<dbReference type="AlphaFoldDB" id="A0A0C3FU52"/>
<dbReference type="CDD" id="cd19481">
    <property type="entry name" value="RecA-like_protease"/>
    <property type="match status" value="1"/>
</dbReference>
<dbReference type="Proteomes" id="UP000054166">
    <property type="component" value="Unassembled WGS sequence"/>
</dbReference>
<dbReference type="GO" id="GO:0005524">
    <property type="term" value="F:ATP binding"/>
    <property type="evidence" value="ECO:0007669"/>
    <property type="project" value="InterPro"/>
</dbReference>
<dbReference type="OrthoDB" id="10042665at2759"/>
<dbReference type="Pfam" id="PF22942">
    <property type="entry name" value="DUF7025"/>
    <property type="match status" value="1"/>
</dbReference>
<evidence type="ECO:0000313" key="2">
    <source>
        <dbReference type="EMBL" id="KIM87905.1"/>
    </source>
</evidence>
<dbReference type="SMART" id="SM00382">
    <property type="entry name" value="AAA"/>
    <property type="match status" value="1"/>
</dbReference>
<feature type="domain" description="AAA+ ATPase" evidence="1">
    <location>
        <begin position="494"/>
        <end position="622"/>
    </location>
</feature>
<dbReference type="InterPro" id="IPR003959">
    <property type="entry name" value="ATPase_AAA_core"/>
</dbReference>
<organism evidence="2 3">
    <name type="scientific">Piloderma croceum (strain F 1598)</name>
    <dbReference type="NCBI Taxonomy" id="765440"/>
    <lineage>
        <taxon>Eukaryota</taxon>
        <taxon>Fungi</taxon>
        <taxon>Dikarya</taxon>
        <taxon>Basidiomycota</taxon>
        <taxon>Agaricomycotina</taxon>
        <taxon>Agaricomycetes</taxon>
        <taxon>Agaricomycetidae</taxon>
        <taxon>Atheliales</taxon>
        <taxon>Atheliaceae</taxon>
        <taxon>Piloderma</taxon>
    </lineage>
</organism>
<dbReference type="Gene3D" id="3.40.50.300">
    <property type="entry name" value="P-loop containing nucleotide triphosphate hydrolases"/>
    <property type="match status" value="1"/>
</dbReference>
<dbReference type="InterPro" id="IPR027417">
    <property type="entry name" value="P-loop_NTPase"/>
</dbReference>